<evidence type="ECO:0000313" key="1">
    <source>
        <dbReference type="EMBL" id="MBO8193833.1"/>
    </source>
</evidence>
<organism evidence="1 2">
    <name type="scientific">Streptomyces oryzae</name>
    <dbReference type="NCBI Taxonomy" id="1434886"/>
    <lineage>
        <taxon>Bacteria</taxon>
        <taxon>Bacillati</taxon>
        <taxon>Actinomycetota</taxon>
        <taxon>Actinomycetes</taxon>
        <taxon>Kitasatosporales</taxon>
        <taxon>Streptomycetaceae</taxon>
        <taxon>Streptomyces</taxon>
    </lineage>
</organism>
<evidence type="ECO:0000313" key="2">
    <source>
        <dbReference type="Proteomes" id="UP001519064"/>
    </source>
</evidence>
<name>A0ABS3XEM3_9ACTN</name>
<dbReference type="RefSeq" id="WP_209240948.1">
    <property type="nucleotide sequence ID" value="NZ_JADKMA010000097.1"/>
</dbReference>
<accession>A0ABS3XEM3</accession>
<evidence type="ECO:0008006" key="3">
    <source>
        <dbReference type="Google" id="ProtNLM"/>
    </source>
</evidence>
<protein>
    <recommendedName>
        <fullName evidence="3">Transposase (putative) YhgA-like domain-containing protein</fullName>
    </recommendedName>
</protein>
<comment type="caution">
    <text evidence="1">The sequence shown here is derived from an EMBL/GenBank/DDBJ whole genome shotgun (WGS) entry which is preliminary data.</text>
</comment>
<dbReference type="EMBL" id="JADKMA010000097">
    <property type="protein sequence ID" value="MBO8193833.1"/>
    <property type="molecule type" value="Genomic_DNA"/>
</dbReference>
<dbReference type="Proteomes" id="UP001519064">
    <property type="component" value="Unassembled WGS sequence"/>
</dbReference>
<proteinExistence type="predicted"/>
<sequence length="297" mass="33212">MVNSTHEAHHRTFREFPGLYRRAFALLGLPDPGPTEAESLNCDLTEIQPVERRVDSLLRQRCADSRTYLLIVESQTKKDPAKARSWGYYLTYLASKHPEAHPMLLVVCRNRHTARWAKGPFRIGHGSQANLHVTPFVLGPEDVPAVKDVDQALEDLELAVLSAVTHIEDARIDDILEILATAMKKAPEEFPTELATELISAGLSGSPSADLWRNLMGALTLDPNSKTWLAEYYRELGRVESRKEDLLNLCAARGIPLSEEDTERITACEDLERLGRWVRKAGTAGTTEEIFAEGTEK</sequence>
<dbReference type="PANTHER" id="PTHR34613">
    <property type="entry name" value="SLL0800 PROTEIN"/>
    <property type="match status" value="1"/>
</dbReference>
<dbReference type="PANTHER" id="PTHR34613:SF1">
    <property type="entry name" value="SLL6017 PROTEIN"/>
    <property type="match status" value="1"/>
</dbReference>
<reference evidence="1 2" key="1">
    <citation type="submission" date="2020-11" db="EMBL/GenBank/DDBJ databases">
        <title>Streptomyces spirodelae sp. nov., isolated from duckweed.</title>
        <authorList>
            <person name="Saimee Y."/>
            <person name="Duangmal K."/>
        </authorList>
    </citation>
    <scope>NUCLEOTIDE SEQUENCE [LARGE SCALE GENOMIC DNA]</scope>
    <source>
        <strain evidence="1 2">S16-07</strain>
    </source>
</reference>
<keyword evidence="2" id="KW-1185">Reference proteome</keyword>
<gene>
    <name evidence="1" type="ORF">ITI46_19515</name>
</gene>